<comment type="caution">
    <text evidence="3">The sequence shown here is derived from an EMBL/GenBank/DDBJ whole genome shotgun (WGS) entry which is preliminary data.</text>
</comment>
<keyword evidence="4" id="KW-1185">Reference proteome</keyword>
<evidence type="ECO:0000313" key="4">
    <source>
        <dbReference type="Proteomes" id="UP000664654"/>
    </source>
</evidence>
<accession>A0A939DSA5</accession>
<dbReference type="Gene3D" id="3.90.550.10">
    <property type="entry name" value="Spore Coat Polysaccharide Biosynthesis Protein SpsA, Chain A"/>
    <property type="match status" value="1"/>
</dbReference>
<dbReference type="GO" id="GO:0070567">
    <property type="term" value="F:cytidylyltransferase activity"/>
    <property type="evidence" value="ECO:0007669"/>
    <property type="project" value="InterPro"/>
</dbReference>
<dbReference type="AlphaFoldDB" id="A0A939DSA5"/>
<dbReference type="Proteomes" id="UP000664654">
    <property type="component" value="Unassembled WGS sequence"/>
</dbReference>
<evidence type="ECO:0000256" key="1">
    <source>
        <dbReference type="ARBA" id="ARBA00022679"/>
    </source>
</evidence>
<evidence type="ECO:0000313" key="3">
    <source>
        <dbReference type="EMBL" id="MBN7827870.1"/>
    </source>
</evidence>
<proteinExistence type="predicted"/>
<keyword evidence="1" id="KW-0808">Transferase</keyword>
<gene>
    <name evidence="3" type="ORF">J0A66_21810</name>
</gene>
<dbReference type="InterPro" id="IPR029044">
    <property type="entry name" value="Nucleotide-diphossugar_trans"/>
</dbReference>
<dbReference type="Pfam" id="PF01128">
    <property type="entry name" value="IspD"/>
    <property type="match status" value="1"/>
</dbReference>
<reference evidence="3" key="1">
    <citation type="submission" date="2021-03" db="EMBL/GenBank/DDBJ databases">
        <title>novel species isolated from a fishpond in China.</title>
        <authorList>
            <person name="Lu H."/>
            <person name="Cai Z."/>
        </authorList>
    </citation>
    <scope>NUCLEOTIDE SEQUENCE</scope>
    <source>
        <strain evidence="3">JCM 30855</strain>
    </source>
</reference>
<evidence type="ECO:0000256" key="2">
    <source>
        <dbReference type="ARBA" id="ARBA00022695"/>
    </source>
</evidence>
<name>A0A939DSA5_9ALTE</name>
<dbReference type="InterPro" id="IPR034683">
    <property type="entry name" value="IspD/TarI"/>
</dbReference>
<feature type="non-terminal residue" evidence="3">
    <location>
        <position position="1"/>
    </location>
</feature>
<dbReference type="EMBL" id="JAFKCV010000117">
    <property type="protein sequence ID" value="MBN7827870.1"/>
    <property type="molecule type" value="Genomic_DNA"/>
</dbReference>
<sequence length="38" mass="4290">PVKLVEGNPCNIKVTQPIDLMLAEFYLSKLLKNGRSFL</sequence>
<protein>
    <submittedName>
        <fullName evidence="3">2-C-methyl-D-erythritol 4-phosphate cytidylyltransferase</fullName>
    </submittedName>
</protein>
<organism evidence="3 4">
    <name type="scientific">Bowmanella dokdonensis</name>
    <dbReference type="NCBI Taxonomy" id="751969"/>
    <lineage>
        <taxon>Bacteria</taxon>
        <taxon>Pseudomonadati</taxon>
        <taxon>Pseudomonadota</taxon>
        <taxon>Gammaproteobacteria</taxon>
        <taxon>Alteromonadales</taxon>
        <taxon>Alteromonadaceae</taxon>
        <taxon>Bowmanella</taxon>
    </lineage>
</organism>
<keyword evidence="2 3" id="KW-0548">Nucleotidyltransferase</keyword>